<evidence type="ECO:0000256" key="3">
    <source>
        <dbReference type="ARBA" id="ARBA00022723"/>
    </source>
</evidence>
<comment type="similarity">
    <text evidence="2">Belongs to the metallo-beta-lactamase superfamily.</text>
</comment>
<dbReference type="EMBL" id="BARU01029428">
    <property type="protein sequence ID" value="GAH66802.1"/>
    <property type="molecule type" value="Genomic_DNA"/>
</dbReference>
<keyword evidence="3" id="KW-0479">Metal-binding</keyword>
<evidence type="ECO:0000256" key="1">
    <source>
        <dbReference type="ARBA" id="ARBA00001947"/>
    </source>
</evidence>
<feature type="domain" description="Metallo-beta-lactamase" evidence="6">
    <location>
        <begin position="34"/>
        <end position="232"/>
    </location>
</feature>
<dbReference type="AlphaFoldDB" id="X1HBN0"/>
<evidence type="ECO:0000313" key="7">
    <source>
        <dbReference type="EMBL" id="GAH66802.1"/>
    </source>
</evidence>
<dbReference type="CDD" id="cd07729">
    <property type="entry name" value="AHL_lactonase_MBL-fold"/>
    <property type="match status" value="1"/>
</dbReference>
<dbReference type="InterPro" id="IPR051013">
    <property type="entry name" value="MBL_superfamily_lactonases"/>
</dbReference>
<dbReference type="GO" id="GO:0016787">
    <property type="term" value="F:hydrolase activity"/>
    <property type="evidence" value="ECO:0007669"/>
    <property type="project" value="UniProtKB-KW"/>
</dbReference>
<organism evidence="7">
    <name type="scientific">marine sediment metagenome</name>
    <dbReference type="NCBI Taxonomy" id="412755"/>
    <lineage>
        <taxon>unclassified sequences</taxon>
        <taxon>metagenomes</taxon>
        <taxon>ecological metagenomes</taxon>
    </lineage>
</organism>
<dbReference type="GO" id="GO:0046872">
    <property type="term" value="F:metal ion binding"/>
    <property type="evidence" value="ECO:0007669"/>
    <property type="project" value="UniProtKB-KW"/>
</dbReference>
<dbReference type="PANTHER" id="PTHR42978">
    <property type="entry name" value="QUORUM-QUENCHING LACTONASE YTNP-RELATED-RELATED"/>
    <property type="match status" value="1"/>
</dbReference>
<evidence type="ECO:0000256" key="4">
    <source>
        <dbReference type="ARBA" id="ARBA00022801"/>
    </source>
</evidence>
<comment type="cofactor">
    <cofactor evidence="1">
        <name>Zn(2+)</name>
        <dbReference type="ChEBI" id="CHEBI:29105"/>
    </cofactor>
</comment>
<name>X1HBN0_9ZZZZ</name>
<evidence type="ECO:0000259" key="6">
    <source>
        <dbReference type="SMART" id="SM00849"/>
    </source>
</evidence>
<dbReference type="SUPFAM" id="SSF56281">
    <property type="entry name" value="Metallo-hydrolase/oxidoreductase"/>
    <property type="match status" value="1"/>
</dbReference>
<gene>
    <name evidence="7" type="ORF">S03H2_46815</name>
</gene>
<comment type="caution">
    <text evidence="7">The sequence shown here is derived from an EMBL/GenBank/DDBJ whole genome shotgun (WGS) entry which is preliminary data.</text>
</comment>
<reference evidence="7" key="1">
    <citation type="journal article" date="2014" name="Front. Microbiol.">
        <title>High frequency of phylogenetically diverse reductive dehalogenase-homologous genes in deep subseafloor sedimentary metagenomes.</title>
        <authorList>
            <person name="Kawai M."/>
            <person name="Futagami T."/>
            <person name="Toyoda A."/>
            <person name="Takaki Y."/>
            <person name="Nishi S."/>
            <person name="Hori S."/>
            <person name="Arai W."/>
            <person name="Tsubouchi T."/>
            <person name="Morono Y."/>
            <person name="Uchiyama I."/>
            <person name="Ito T."/>
            <person name="Fujiyama A."/>
            <person name="Inagaki F."/>
            <person name="Takami H."/>
        </authorList>
    </citation>
    <scope>NUCLEOTIDE SEQUENCE</scope>
    <source>
        <strain evidence="7">Expedition CK06-06</strain>
    </source>
</reference>
<protein>
    <recommendedName>
        <fullName evidence="6">Metallo-beta-lactamase domain-containing protein</fullName>
    </recommendedName>
</protein>
<proteinExistence type="inferred from homology"/>
<keyword evidence="5" id="KW-0862">Zinc</keyword>
<evidence type="ECO:0000256" key="2">
    <source>
        <dbReference type="ARBA" id="ARBA00007749"/>
    </source>
</evidence>
<dbReference type="Gene3D" id="3.60.15.10">
    <property type="entry name" value="Ribonuclease Z/Hydroxyacylglutathione hydrolase-like"/>
    <property type="match status" value="1"/>
</dbReference>
<keyword evidence="4" id="KW-0378">Hydrolase</keyword>
<dbReference type="Pfam" id="PF00753">
    <property type="entry name" value="Lactamase_B"/>
    <property type="match status" value="1"/>
</dbReference>
<dbReference type="SMART" id="SM00849">
    <property type="entry name" value="Lactamase_B"/>
    <property type="match status" value="1"/>
</dbReference>
<dbReference type="PANTHER" id="PTHR42978:SF7">
    <property type="entry name" value="METALLO-HYDROLASE RV2300C-RELATED"/>
    <property type="match status" value="1"/>
</dbReference>
<sequence>MANCVIRPIPLSEWQMDKSMVTYRLGFGQMAIQVAYVWYIEGLKEKILVDAGVSAEYLSQKRGMLARDIQPLESGLRKVGLTPDDIDLVIITHLHSDHVAEARKFFKARFLIQKDELEFAQNPHVTVAGQYPREFFDGLNFEVLKGDTRICEEISVLSTPGHSPGGQSVSVKTAQGIAIISGICSTRENFEPPEPFSKTMPVFPYGVFVNLFDMYDSLLRIKKTADIIIPIHEPEYVQRSRIP</sequence>
<accession>X1HBN0</accession>
<dbReference type="InterPro" id="IPR036866">
    <property type="entry name" value="RibonucZ/Hydroxyglut_hydro"/>
</dbReference>
<dbReference type="InterPro" id="IPR001279">
    <property type="entry name" value="Metallo-B-lactamas"/>
</dbReference>
<evidence type="ECO:0000256" key="5">
    <source>
        <dbReference type="ARBA" id="ARBA00022833"/>
    </source>
</evidence>